<protein>
    <submittedName>
        <fullName evidence="1">Uncharacterized protein</fullName>
    </submittedName>
</protein>
<dbReference type="EMBL" id="JASXSZ010000001">
    <property type="protein sequence ID" value="MDL9977972.1"/>
    <property type="molecule type" value="Genomic_DNA"/>
</dbReference>
<gene>
    <name evidence="1" type="ORF">QSV35_01375</name>
</gene>
<reference evidence="1 2" key="1">
    <citation type="submission" date="2023-06" db="EMBL/GenBank/DDBJ databases">
        <title>Microbacterium sp. nov., isolated from a waste landfill.</title>
        <authorList>
            <person name="Wen W."/>
        </authorList>
    </citation>
    <scope>NUCLEOTIDE SEQUENCE [LARGE SCALE GENOMIC DNA]</scope>
    <source>
        <strain evidence="1 2">ASV49</strain>
    </source>
</reference>
<keyword evidence="2" id="KW-1185">Reference proteome</keyword>
<organism evidence="1 2">
    <name type="scientific">Microbacterium candidum</name>
    <dbReference type="NCBI Taxonomy" id="3041922"/>
    <lineage>
        <taxon>Bacteria</taxon>
        <taxon>Bacillati</taxon>
        <taxon>Actinomycetota</taxon>
        <taxon>Actinomycetes</taxon>
        <taxon>Micrococcales</taxon>
        <taxon>Microbacteriaceae</taxon>
        <taxon>Microbacterium</taxon>
    </lineage>
</organism>
<evidence type="ECO:0000313" key="1">
    <source>
        <dbReference type="EMBL" id="MDL9977972.1"/>
    </source>
</evidence>
<comment type="caution">
    <text evidence="1">The sequence shown here is derived from an EMBL/GenBank/DDBJ whole genome shotgun (WGS) entry which is preliminary data.</text>
</comment>
<name>A0ABT7MU47_9MICO</name>
<dbReference type="Proteomes" id="UP001235064">
    <property type="component" value="Unassembled WGS sequence"/>
</dbReference>
<accession>A0ABT7MU47</accession>
<sequence>MHDQSFLAVSGVVDAVDATRDHSRVGCPVGTPLAKASLVPRG</sequence>
<proteinExistence type="predicted"/>
<evidence type="ECO:0000313" key="2">
    <source>
        <dbReference type="Proteomes" id="UP001235064"/>
    </source>
</evidence>